<accession>G5BQY9</accession>
<proteinExistence type="predicted"/>
<sequence length="221" mass="24389">MITNSVDKIVVQKYDTSSGNNCEVKKTFSLNKRCSLLDHIKVMKVDLTTAWVMEETLELVEGIWAMVQTLVEKEAMVVEEVAREVVMEEVLLVIMDLEAIVTTMVVVYREGYGGGGPGYGNQNGATVLVREGGPLRKGLGQHKGATNVLIVHNYEDEFGSASVDLVRLHGKLLLNSLLQFPQRLHQQGPGEAKPPAPDVLPLLMSAEPRKWSFHPNAAARR</sequence>
<name>G5BQY9_HETGA</name>
<dbReference type="AlphaFoldDB" id="G5BQY9"/>
<evidence type="ECO:0000313" key="1">
    <source>
        <dbReference type="EMBL" id="EHB11700.1"/>
    </source>
</evidence>
<evidence type="ECO:0000313" key="2">
    <source>
        <dbReference type="Proteomes" id="UP000006813"/>
    </source>
</evidence>
<protein>
    <submittedName>
        <fullName evidence="1">Uncharacterized protein</fullName>
    </submittedName>
</protein>
<reference evidence="1 2" key="1">
    <citation type="journal article" date="2011" name="Nature">
        <title>Genome sequencing reveals insights into physiology and longevity of the naked mole rat.</title>
        <authorList>
            <person name="Kim E.B."/>
            <person name="Fang X."/>
            <person name="Fushan A.A."/>
            <person name="Huang Z."/>
            <person name="Lobanov A.V."/>
            <person name="Han L."/>
            <person name="Marino S.M."/>
            <person name="Sun X."/>
            <person name="Turanov A.A."/>
            <person name="Yang P."/>
            <person name="Yim S.H."/>
            <person name="Zhao X."/>
            <person name="Kasaikina M.V."/>
            <person name="Stoletzki N."/>
            <person name="Peng C."/>
            <person name="Polak P."/>
            <person name="Xiong Z."/>
            <person name="Kiezun A."/>
            <person name="Zhu Y."/>
            <person name="Chen Y."/>
            <person name="Kryukov G.V."/>
            <person name="Zhang Q."/>
            <person name="Peshkin L."/>
            <person name="Yang L."/>
            <person name="Bronson R.T."/>
            <person name="Buffenstein R."/>
            <person name="Wang B."/>
            <person name="Han C."/>
            <person name="Li Q."/>
            <person name="Chen L."/>
            <person name="Zhao W."/>
            <person name="Sunyaev S.R."/>
            <person name="Park T.J."/>
            <person name="Zhang G."/>
            <person name="Wang J."/>
            <person name="Gladyshev V.N."/>
        </authorList>
    </citation>
    <scope>NUCLEOTIDE SEQUENCE [LARGE SCALE GENOMIC DNA]</scope>
</reference>
<dbReference type="Proteomes" id="UP000006813">
    <property type="component" value="Unassembled WGS sequence"/>
</dbReference>
<dbReference type="EMBL" id="JH171425">
    <property type="protein sequence ID" value="EHB11700.1"/>
    <property type="molecule type" value="Genomic_DNA"/>
</dbReference>
<dbReference type="InParanoid" id="G5BQY9"/>
<gene>
    <name evidence="1" type="ORF">GW7_17939</name>
</gene>
<organism evidence="1 2">
    <name type="scientific">Heterocephalus glaber</name>
    <name type="common">Naked mole rat</name>
    <dbReference type="NCBI Taxonomy" id="10181"/>
    <lineage>
        <taxon>Eukaryota</taxon>
        <taxon>Metazoa</taxon>
        <taxon>Chordata</taxon>
        <taxon>Craniata</taxon>
        <taxon>Vertebrata</taxon>
        <taxon>Euteleostomi</taxon>
        <taxon>Mammalia</taxon>
        <taxon>Eutheria</taxon>
        <taxon>Euarchontoglires</taxon>
        <taxon>Glires</taxon>
        <taxon>Rodentia</taxon>
        <taxon>Hystricomorpha</taxon>
        <taxon>Bathyergidae</taxon>
        <taxon>Heterocephalus</taxon>
    </lineage>
</organism>